<evidence type="ECO:0000313" key="2">
    <source>
        <dbReference type="EMBL" id="CAK0860207.1"/>
    </source>
</evidence>
<reference evidence="2" key="1">
    <citation type="submission" date="2023-10" db="EMBL/GenBank/DDBJ databases">
        <authorList>
            <person name="Chen Y."/>
            <person name="Shah S."/>
            <person name="Dougan E. K."/>
            <person name="Thang M."/>
            <person name="Chan C."/>
        </authorList>
    </citation>
    <scope>NUCLEOTIDE SEQUENCE [LARGE SCALE GENOMIC DNA]</scope>
</reference>
<sequence>RNYSHHRSYWEPRSSRRGKGRESRGSRASEKRALEACMLLVRGRGQTRGRGGGGGGGGDRGSRRAARSKRELSAPRVGSSSRPPELLASWCSGRGARQASCCHRPPRWAVVPSIAASDNRRGGGKEGGGRPGGVRGGRRTERGGTKGDASSSAARSALVKRPSFKTKRGSRRRAPGPRQRGRAVRRAPAARSSLCSAQRPAEAQHWEEAPRQLQAGSPLSRVAEQGYWPLAEGTAARTKGQSHFPGAGSGRSAIGAEYAGQNQS</sequence>
<evidence type="ECO:0000256" key="1">
    <source>
        <dbReference type="SAM" id="MobiDB-lite"/>
    </source>
</evidence>
<feature type="compositionally biased region" description="Basic and acidic residues" evidence="1">
    <location>
        <begin position="118"/>
        <end position="128"/>
    </location>
</feature>
<comment type="caution">
    <text evidence="2">The sequence shown here is derived from an EMBL/GenBank/DDBJ whole genome shotgun (WGS) entry which is preliminary data.</text>
</comment>
<proteinExistence type="predicted"/>
<dbReference type="EMBL" id="CAUYUJ010015957">
    <property type="protein sequence ID" value="CAK0860207.1"/>
    <property type="molecule type" value="Genomic_DNA"/>
</dbReference>
<feature type="compositionally biased region" description="Gly residues" evidence="1">
    <location>
        <begin position="46"/>
        <end position="59"/>
    </location>
</feature>
<gene>
    <name evidence="2" type="ORF">PCOR1329_LOCUS49249</name>
</gene>
<evidence type="ECO:0000313" key="3">
    <source>
        <dbReference type="Proteomes" id="UP001189429"/>
    </source>
</evidence>
<keyword evidence="3" id="KW-1185">Reference proteome</keyword>
<feature type="region of interest" description="Disordered" evidence="1">
    <location>
        <begin position="1"/>
        <end position="217"/>
    </location>
</feature>
<organism evidence="2 3">
    <name type="scientific">Prorocentrum cordatum</name>
    <dbReference type="NCBI Taxonomy" id="2364126"/>
    <lineage>
        <taxon>Eukaryota</taxon>
        <taxon>Sar</taxon>
        <taxon>Alveolata</taxon>
        <taxon>Dinophyceae</taxon>
        <taxon>Prorocentrales</taxon>
        <taxon>Prorocentraceae</taxon>
        <taxon>Prorocentrum</taxon>
    </lineage>
</organism>
<name>A0ABN9UK73_9DINO</name>
<feature type="compositionally biased region" description="Basic and acidic residues" evidence="1">
    <location>
        <begin position="8"/>
        <end position="34"/>
    </location>
</feature>
<feature type="region of interest" description="Disordered" evidence="1">
    <location>
        <begin position="236"/>
        <end position="264"/>
    </location>
</feature>
<feature type="non-terminal residue" evidence="2">
    <location>
        <position position="1"/>
    </location>
</feature>
<dbReference type="Proteomes" id="UP001189429">
    <property type="component" value="Unassembled WGS sequence"/>
</dbReference>
<accession>A0ABN9UK73</accession>
<protein>
    <submittedName>
        <fullName evidence="2">Uncharacterized protein</fullName>
    </submittedName>
</protein>
<feature type="compositionally biased region" description="Basic residues" evidence="1">
    <location>
        <begin position="162"/>
        <end position="185"/>
    </location>
</feature>